<evidence type="ECO:0000313" key="4">
    <source>
        <dbReference type="Proteomes" id="UP000092482"/>
    </source>
</evidence>
<name>A0A1B1NG99_9MICO</name>
<dbReference type="AlphaFoldDB" id="A0A1B1NG99"/>
<dbReference type="Pfam" id="PF13649">
    <property type="entry name" value="Methyltransf_25"/>
    <property type="match status" value="1"/>
</dbReference>
<dbReference type="InterPro" id="IPR029063">
    <property type="entry name" value="SAM-dependent_MTases_sf"/>
</dbReference>
<evidence type="ECO:0000259" key="1">
    <source>
        <dbReference type="Pfam" id="PF13649"/>
    </source>
</evidence>
<sequence length="411" mass="43323">MTADPAVALMDRLRDGPGAQLLSGLPPYEESGALALMSRLRAQGHDADLVSAALTQARLRARARPRLGALADELLLTQDGLEQATRPAVAARRARMVAGTGVEHVLDLGCGLGLDARALAEAGLAVTAVDSDPVVAAAARANLAPFDRARVVVADAADVTVGPGDAAFLDPARRTPGRADVAGRTRRVHRLADLSPPFGTVLDVAARARATVAKLSPVFPRAQIPADVCAEWVGLDGDVLECALWWGLDSTGRHAVVGHDAGPEVTWHELGELPHDEPLTRADELGPWLAEPDRTVLAAGLTGSVAALVRGREVSAGAGYVTAPAPVDLPFARWYAVREVLPLQARTVRAWLRERPHGAVTIKKRGVQVDPDAFRTELRLPRKARGGVEAVLVLTTVAGAPTVLMVDRHDP</sequence>
<organism evidence="3 4">
    <name type="scientific">Serinicoccus hydrothermalis</name>
    <dbReference type="NCBI Taxonomy" id="1758689"/>
    <lineage>
        <taxon>Bacteria</taxon>
        <taxon>Bacillati</taxon>
        <taxon>Actinomycetota</taxon>
        <taxon>Actinomycetes</taxon>
        <taxon>Micrococcales</taxon>
        <taxon>Ornithinimicrobiaceae</taxon>
        <taxon>Serinicoccus</taxon>
    </lineage>
</organism>
<accession>A0A1B1NG99</accession>
<dbReference type="KEGG" id="serj:SGUI_3054"/>
<reference evidence="3 4" key="1">
    <citation type="submission" date="2016-03" db="EMBL/GenBank/DDBJ databases">
        <title>Shallow-sea hydrothermal system.</title>
        <authorList>
            <person name="Tang K."/>
        </authorList>
    </citation>
    <scope>NUCLEOTIDE SEQUENCE [LARGE SCALE GENOMIC DNA]</scope>
    <source>
        <strain evidence="3 4">JLT9</strain>
    </source>
</reference>
<dbReference type="Proteomes" id="UP000092482">
    <property type="component" value="Chromosome"/>
</dbReference>
<dbReference type="RefSeq" id="WP_066641784.1">
    <property type="nucleotide sequence ID" value="NZ_CP014989.1"/>
</dbReference>
<protein>
    <recommendedName>
        <fullName evidence="5">THUMP-like domain-containing protein</fullName>
    </recommendedName>
</protein>
<dbReference type="Gene3D" id="3.40.50.150">
    <property type="entry name" value="Vaccinia Virus protein VP39"/>
    <property type="match status" value="1"/>
</dbReference>
<dbReference type="SUPFAM" id="SSF53335">
    <property type="entry name" value="S-adenosyl-L-methionine-dependent methyltransferases"/>
    <property type="match status" value="1"/>
</dbReference>
<dbReference type="PATRIC" id="fig|1758689.4.peg.3184"/>
<dbReference type="OrthoDB" id="9810570at2"/>
<evidence type="ECO:0000259" key="2">
    <source>
        <dbReference type="Pfam" id="PF18096"/>
    </source>
</evidence>
<dbReference type="InterPro" id="IPR041698">
    <property type="entry name" value="Methyltransf_25"/>
</dbReference>
<evidence type="ECO:0008006" key="5">
    <source>
        <dbReference type="Google" id="ProtNLM"/>
    </source>
</evidence>
<dbReference type="CDD" id="cd02440">
    <property type="entry name" value="AdoMet_MTases"/>
    <property type="match status" value="1"/>
</dbReference>
<feature type="domain" description="THUMP-like" evidence="2">
    <location>
        <begin position="332"/>
        <end position="407"/>
    </location>
</feature>
<evidence type="ECO:0000313" key="3">
    <source>
        <dbReference type="EMBL" id="ANS80450.1"/>
    </source>
</evidence>
<keyword evidence="4" id="KW-1185">Reference proteome</keyword>
<dbReference type="EMBL" id="CP014989">
    <property type="protein sequence ID" value="ANS80450.1"/>
    <property type="molecule type" value="Genomic_DNA"/>
</dbReference>
<dbReference type="InterPro" id="IPR041497">
    <property type="entry name" value="Thump-like"/>
</dbReference>
<feature type="domain" description="Methyltransferase" evidence="1">
    <location>
        <begin position="105"/>
        <end position="161"/>
    </location>
</feature>
<dbReference type="Pfam" id="PF18096">
    <property type="entry name" value="Thump_like"/>
    <property type="match status" value="1"/>
</dbReference>
<dbReference type="STRING" id="1758689.SGUI_3054"/>
<gene>
    <name evidence="3" type="ORF">SGUI_3054</name>
</gene>
<proteinExistence type="predicted"/>